<dbReference type="SUPFAM" id="SSF52540">
    <property type="entry name" value="P-loop containing nucleoside triphosphate hydrolases"/>
    <property type="match status" value="1"/>
</dbReference>
<keyword evidence="4 10" id="KW-0067">ATP-binding</keyword>
<feature type="transmembrane region" description="Helical" evidence="7">
    <location>
        <begin position="50"/>
        <end position="68"/>
    </location>
</feature>
<dbReference type="STRING" id="173990.SAMN05660691_01795"/>
<dbReference type="InterPro" id="IPR027417">
    <property type="entry name" value="P-loop_NTPase"/>
</dbReference>
<dbReference type="Proteomes" id="UP000199371">
    <property type="component" value="Unassembled WGS sequence"/>
</dbReference>
<comment type="subcellular location">
    <subcellularLocation>
        <location evidence="1">Cell membrane</location>
        <topology evidence="1">Multi-pass membrane protein</topology>
    </subcellularLocation>
</comment>
<dbReference type="GO" id="GO:0015421">
    <property type="term" value="F:ABC-type oligopeptide transporter activity"/>
    <property type="evidence" value="ECO:0007669"/>
    <property type="project" value="TreeGrafter"/>
</dbReference>
<dbReference type="EMBL" id="FNXF01000005">
    <property type="protein sequence ID" value="SEH85205.1"/>
    <property type="molecule type" value="Genomic_DNA"/>
</dbReference>
<dbReference type="GO" id="GO:0005886">
    <property type="term" value="C:plasma membrane"/>
    <property type="evidence" value="ECO:0007669"/>
    <property type="project" value="UniProtKB-SubCell"/>
</dbReference>
<dbReference type="InterPro" id="IPR036640">
    <property type="entry name" value="ABC1_TM_sf"/>
</dbReference>
<sequence>MFKPKSVPAPERSIRLRSLLQSRGKAWLLALLLGLVTLLAAVTLLALSGWFISAAALAGLASVGAYGFDYFRPAAIIRLCAIGRTAGRYAERLTSHYAALGLLKDLRVHSFTALAQQPHSNRHSADTLQHLVGDIDLLDQFPLKVIAPWLWACSLTALVLLFWYLLAPTLLIYAAPCLLLALALPLLTVRRGKALAQQDTRSTTQRRTQLLEPLSMLTSLLLWQRWADKISQFGALDQAYIRLQLRQQQLISRTALVQQSLLALSLLALLWQGNALVAANSLSVPLLLAAMLALWALHEVLLPLCQSFVALGLSSAARDRLNRLTYVSTPTQFNKPEPATPLSLNVCQLSARQNGALSGPSQVSFNLQSGDVLLISGASGSGKTTLLQALANQLAFSGDINLNGLPYAEWQLSNTLGYLPQQPDLFDLTLAQNLRLGAPDATEQQLWQVLDDVALSDWAKNQPQQLDTVMGEYGAAVSGGQARRIALARLLLTQRPVLLLDEPFAGLDPDSTAHVLKSLLQHQHNGLLVMVSHQQLNVPHAKQLQL</sequence>
<dbReference type="PANTHER" id="PTHR43394">
    <property type="entry name" value="ATP-DEPENDENT PERMEASE MDL1, MITOCHONDRIAL"/>
    <property type="match status" value="1"/>
</dbReference>
<feature type="domain" description="ABC transporter" evidence="8">
    <location>
        <begin position="344"/>
        <end position="544"/>
    </location>
</feature>
<evidence type="ECO:0000256" key="7">
    <source>
        <dbReference type="SAM" id="Phobius"/>
    </source>
</evidence>
<evidence type="ECO:0000313" key="11">
    <source>
        <dbReference type="Proteomes" id="UP000199371"/>
    </source>
</evidence>
<feature type="transmembrane region" description="Helical" evidence="7">
    <location>
        <begin position="170"/>
        <end position="189"/>
    </location>
</feature>
<evidence type="ECO:0000256" key="2">
    <source>
        <dbReference type="ARBA" id="ARBA00022692"/>
    </source>
</evidence>
<dbReference type="InterPro" id="IPR017871">
    <property type="entry name" value="ABC_transporter-like_CS"/>
</dbReference>
<dbReference type="InterPro" id="IPR039421">
    <property type="entry name" value="Type_1_exporter"/>
</dbReference>
<feature type="transmembrane region" description="Helical" evidence="7">
    <location>
        <begin position="145"/>
        <end position="164"/>
    </location>
</feature>
<evidence type="ECO:0000259" key="8">
    <source>
        <dbReference type="PROSITE" id="PS50893"/>
    </source>
</evidence>
<feature type="transmembrane region" description="Helical" evidence="7">
    <location>
        <begin position="277"/>
        <end position="297"/>
    </location>
</feature>
<accession>A0A1H6LA18</accession>
<dbReference type="OrthoDB" id="6336411at2"/>
<dbReference type="PANTHER" id="PTHR43394:SF1">
    <property type="entry name" value="ATP-BINDING CASSETTE SUB-FAMILY B MEMBER 10, MITOCHONDRIAL"/>
    <property type="match status" value="1"/>
</dbReference>
<reference evidence="11" key="1">
    <citation type="submission" date="2016-10" db="EMBL/GenBank/DDBJ databases">
        <authorList>
            <person name="Varghese N."/>
            <person name="Submissions S."/>
        </authorList>
    </citation>
    <scope>NUCLEOTIDE SEQUENCE [LARGE SCALE GENOMIC DNA]</scope>
    <source>
        <strain evidence="11">DSM 17616</strain>
    </source>
</reference>
<evidence type="ECO:0000313" key="10">
    <source>
        <dbReference type="EMBL" id="SEH85205.1"/>
    </source>
</evidence>
<keyword evidence="5 7" id="KW-1133">Transmembrane helix</keyword>
<dbReference type="AlphaFoldDB" id="A0A1H6LA18"/>
<dbReference type="InterPro" id="IPR003439">
    <property type="entry name" value="ABC_transporter-like_ATP-bd"/>
</dbReference>
<evidence type="ECO:0000256" key="1">
    <source>
        <dbReference type="ARBA" id="ARBA00004651"/>
    </source>
</evidence>
<dbReference type="PROSITE" id="PS50929">
    <property type="entry name" value="ABC_TM1F"/>
    <property type="match status" value="1"/>
</dbReference>
<dbReference type="Pfam" id="PF00005">
    <property type="entry name" value="ABC_tran"/>
    <property type="match status" value="1"/>
</dbReference>
<dbReference type="SMART" id="SM00382">
    <property type="entry name" value="AAA"/>
    <property type="match status" value="1"/>
</dbReference>
<keyword evidence="3" id="KW-0547">Nucleotide-binding</keyword>
<dbReference type="GO" id="GO:0005524">
    <property type="term" value="F:ATP binding"/>
    <property type="evidence" value="ECO:0007669"/>
    <property type="project" value="UniProtKB-KW"/>
</dbReference>
<protein>
    <submittedName>
        <fullName evidence="10">ATP-binding cassette, subfamily C, CydC</fullName>
    </submittedName>
</protein>
<evidence type="ECO:0000259" key="9">
    <source>
        <dbReference type="PROSITE" id="PS50929"/>
    </source>
</evidence>
<proteinExistence type="predicted"/>
<evidence type="ECO:0000256" key="3">
    <source>
        <dbReference type="ARBA" id="ARBA00022741"/>
    </source>
</evidence>
<dbReference type="InterPro" id="IPR003593">
    <property type="entry name" value="AAA+_ATPase"/>
</dbReference>
<dbReference type="Gene3D" id="3.40.50.300">
    <property type="entry name" value="P-loop containing nucleotide triphosphate hydrolases"/>
    <property type="match status" value="1"/>
</dbReference>
<dbReference type="PROSITE" id="PS50893">
    <property type="entry name" value="ABC_TRANSPORTER_2"/>
    <property type="match status" value="1"/>
</dbReference>
<evidence type="ECO:0000256" key="5">
    <source>
        <dbReference type="ARBA" id="ARBA00022989"/>
    </source>
</evidence>
<keyword evidence="6 7" id="KW-0472">Membrane</keyword>
<feature type="domain" description="ABC transmembrane type-1" evidence="9">
    <location>
        <begin position="28"/>
        <end position="313"/>
    </location>
</feature>
<dbReference type="PROSITE" id="PS00211">
    <property type="entry name" value="ABC_TRANSPORTER_1"/>
    <property type="match status" value="1"/>
</dbReference>
<evidence type="ECO:0000256" key="4">
    <source>
        <dbReference type="ARBA" id="ARBA00022840"/>
    </source>
</evidence>
<dbReference type="GO" id="GO:0016887">
    <property type="term" value="F:ATP hydrolysis activity"/>
    <property type="evidence" value="ECO:0007669"/>
    <property type="project" value="InterPro"/>
</dbReference>
<dbReference type="RefSeq" id="WP_092792463.1">
    <property type="nucleotide sequence ID" value="NZ_FNXF01000005.1"/>
</dbReference>
<keyword evidence="11" id="KW-1185">Reference proteome</keyword>
<name>A0A1H6LA18_9GAMM</name>
<dbReference type="InterPro" id="IPR011527">
    <property type="entry name" value="ABC1_TM_dom"/>
</dbReference>
<dbReference type="SUPFAM" id="SSF90123">
    <property type="entry name" value="ABC transporter transmembrane region"/>
    <property type="match status" value="1"/>
</dbReference>
<dbReference type="Gene3D" id="1.20.1560.10">
    <property type="entry name" value="ABC transporter type 1, transmembrane domain"/>
    <property type="match status" value="1"/>
</dbReference>
<organism evidence="10 11">
    <name type="scientific">Rheinheimera pacifica</name>
    <dbReference type="NCBI Taxonomy" id="173990"/>
    <lineage>
        <taxon>Bacteria</taxon>
        <taxon>Pseudomonadati</taxon>
        <taxon>Pseudomonadota</taxon>
        <taxon>Gammaproteobacteria</taxon>
        <taxon>Chromatiales</taxon>
        <taxon>Chromatiaceae</taxon>
        <taxon>Rheinheimera</taxon>
    </lineage>
</organism>
<keyword evidence="2 7" id="KW-0812">Transmembrane</keyword>
<evidence type="ECO:0000256" key="6">
    <source>
        <dbReference type="ARBA" id="ARBA00023136"/>
    </source>
</evidence>
<gene>
    <name evidence="10" type="ORF">SAMN05660691_01795</name>
</gene>